<comment type="caution">
    <text evidence="1">The sequence shown here is derived from an EMBL/GenBank/DDBJ whole genome shotgun (WGS) entry which is preliminary data.</text>
</comment>
<accession>A0A397JJ46</accession>
<dbReference type="EMBL" id="PQFF01000021">
    <property type="protein sequence ID" value="RHZ88375.1"/>
    <property type="molecule type" value="Genomic_DNA"/>
</dbReference>
<proteinExistence type="predicted"/>
<dbReference type="AlphaFoldDB" id="A0A397JJ46"/>
<organism evidence="1 2">
    <name type="scientific">Diversispora epigaea</name>
    <dbReference type="NCBI Taxonomy" id="1348612"/>
    <lineage>
        <taxon>Eukaryota</taxon>
        <taxon>Fungi</taxon>
        <taxon>Fungi incertae sedis</taxon>
        <taxon>Mucoromycota</taxon>
        <taxon>Glomeromycotina</taxon>
        <taxon>Glomeromycetes</taxon>
        <taxon>Diversisporales</taxon>
        <taxon>Diversisporaceae</taxon>
        <taxon>Diversispora</taxon>
    </lineage>
</organism>
<sequence>MKRGRSPNEVSDLTLPPCKKIIIKGSPEIMAQRRQETLEKAKNILKPLFESRKDQMTFSIPPISDVLIKKSKVVGGSHNDNNNLTPLPRKRIIIKIKNLQPF</sequence>
<keyword evidence="2" id="KW-1185">Reference proteome</keyword>
<reference evidence="1 2" key="1">
    <citation type="submission" date="2018-08" db="EMBL/GenBank/DDBJ databases">
        <title>Genome and evolution of the arbuscular mycorrhizal fungus Diversispora epigaea (formerly Glomus versiforme) and its bacterial endosymbionts.</title>
        <authorList>
            <person name="Sun X."/>
            <person name="Fei Z."/>
            <person name="Harrison M."/>
        </authorList>
    </citation>
    <scope>NUCLEOTIDE SEQUENCE [LARGE SCALE GENOMIC DNA]</scope>
    <source>
        <strain evidence="1 2">IT104</strain>
    </source>
</reference>
<evidence type="ECO:0000313" key="1">
    <source>
        <dbReference type="EMBL" id="RHZ88375.1"/>
    </source>
</evidence>
<evidence type="ECO:0000313" key="2">
    <source>
        <dbReference type="Proteomes" id="UP000266861"/>
    </source>
</evidence>
<dbReference type="Proteomes" id="UP000266861">
    <property type="component" value="Unassembled WGS sequence"/>
</dbReference>
<protein>
    <submittedName>
        <fullName evidence="1">Uncharacterized protein</fullName>
    </submittedName>
</protein>
<name>A0A397JJ46_9GLOM</name>
<gene>
    <name evidence="1" type="ORF">Glove_23g222</name>
</gene>